<name>A0A0E9WBG3_ANGAN</name>
<sequence length="46" mass="4969">MNLSTVSLQLRRIKPPHTDTRIAPSLLPISPSLNSDSLASPLALVF</sequence>
<dbReference type="EMBL" id="GBXM01021677">
    <property type="protein sequence ID" value="JAH86900.1"/>
    <property type="molecule type" value="Transcribed_RNA"/>
</dbReference>
<organism evidence="1">
    <name type="scientific">Anguilla anguilla</name>
    <name type="common">European freshwater eel</name>
    <name type="synonym">Muraena anguilla</name>
    <dbReference type="NCBI Taxonomy" id="7936"/>
    <lineage>
        <taxon>Eukaryota</taxon>
        <taxon>Metazoa</taxon>
        <taxon>Chordata</taxon>
        <taxon>Craniata</taxon>
        <taxon>Vertebrata</taxon>
        <taxon>Euteleostomi</taxon>
        <taxon>Actinopterygii</taxon>
        <taxon>Neopterygii</taxon>
        <taxon>Teleostei</taxon>
        <taxon>Anguilliformes</taxon>
        <taxon>Anguillidae</taxon>
        <taxon>Anguilla</taxon>
    </lineage>
</organism>
<protein>
    <submittedName>
        <fullName evidence="1">Uncharacterized protein</fullName>
    </submittedName>
</protein>
<dbReference type="AlphaFoldDB" id="A0A0E9WBG3"/>
<reference evidence="1" key="1">
    <citation type="submission" date="2014-11" db="EMBL/GenBank/DDBJ databases">
        <authorList>
            <person name="Amaro Gonzalez C."/>
        </authorList>
    </citation>
    <scope>NUCLEOTIDE SEQUENCE</scope>
</reference>
<evidence type="ECO:0000313" key="1">
    <source>
        <dbReference type="EMBL" id="JAH86900.1"/>
    </source>
</evidence>
<accession>A0A0E9WBG3</accession>
<proteinExistence type="predicted"/>
<reference evidence="1" key="2">
    <citation type="journal article" date="2015" name="Fish Shellfish Immunol.">
        <title>Early steps in the European eel (Anguilla anguilla)-Vibrio vulnificus interaction in the gills: Role of the RtxA13 toxin.</title>
        <authorList>
            <person name="Callol A."/>
            <person name="Pajuelo D."/>
            <person name="Ebbesson L."/>
            <person name="Teles M."/>
            <person name="MacKenzie S."/>
            <person name="Amaro C."/>
        </authorList>
    </citation>
    <scope>NUCLEOTIDE SEQUENCE</scope>
</reference>